<proteinExistence type="predicted"/>
<comment type="caution">
    <text evidence="1">The sequence shown here is derived from an EMBL/GenBank/DDBJ whole genome shotgun (WGS) entry which is preliminary data.</text>
</comment>
<protein>
    <recommendedName>
        <fullName evidence="3">Methyltransferase domain-containing protein</fullName>
    </recommendedName>
</protein>
<name>A0AA88C5C1_9BURK</name>
<dbReference type="CDD" id="cd02440">
    <property type="entry name" value="AdoMet_MTases"/>
    <property type="match status" value="1"/>
</dbReference>
<dbReference type="Gene3D" id="3.40.50.150">
    <property type="entry name" value="Vaccinia Virus protein VP39"/>
    <property type="match status" value="1"/>
</dbReference>
<dbReference type="Proteomes" id="UP000619512">
    <property type="component" value="Unassembled WGS sequence"/>
</dbReference>
<evidence type="ECO:0008006" key="3">
    <source>
        <dbReference type="Google" id="ProtNLM"/>
    </source>
</evidence>
<dbReference type="EMBL" id="BMWW01000001">
    <property type="protein sequence ID" value="GGY79368.1"/>
    <property type="molecule type" value="Genomic_DNA"/>
</dbReference>
<organism evidence="1 2">
    <name type="scientific">Pseudoduganella plicata</name>
    <dbReference type="NCBI Taxonomy" id="321984"/>
    <lineage>
        <taxon>Bacteria</taxon>
        <taxon>Pseudomonadati</taxon>
        <taxon>Pseudomonadota</taxon>
        <taxon>Betaproteobacteria</taxon>
        <taxon>Burkholderiales</taxon>
        <taxon>Oxalobacteraceae</taxon>
        <taxon>Telluria group</taxon>
        <taxon>Pseudoduganella</taxon>
    </lineage>
</organism>
<evidence type="ECO:0000313" key="1">
    <source>
        <dbReference type="EMBL" id="GGY79368.1"/>
    </source>
</evidence>
<dbReference type="SUPFAM" id="SSF53335">
    <property type="entry name" value="S-adenosyl-L-methionine-dependent methyltransferases"/>
    <property type="match status" value="1"/>
</dbReference>
<accession>A0AA88C5C1</accession>
<gene>
    <name evidence="1" type="ORF">GCM10007388_10510</name>
</gene>
<reference evidence="1" key="2">
    <citation type="submission" date="2022-12" db="EMBL/GenBank/DDBJ databases">
        <authorList>
            <person name="Sun Q."/>
            <person name="Kim S."/>
        </authorList>
    </citation>
    <scope>NUCLEOTIDE SEQUENCE</scope>
    <source>
        <strain evidence="1">KCTC 12344</strain>
    </source>
</reference>
<reference evidence="1" key="1">
    <citation type="journal article" date="2014" name="Int. J. Syst. Evol. Microbiol.">
        <title>Complete genome sequence of Corynebacterium casei LMG S-19264T (=DSM 44701T), isolated from a smear-ripened cheese.</title>
        <authorList>
            <consortium name="US DOE Joint Genome Institute (JGI-PGF)"/>
            <person name="Walter F."/>
            <person name="Albersmeier A."/>
            <person name="Kalinowski J."/>
            <person name="Ruckert C."/>
        </authorList>
    </citation>
    <scope>NUCLEOTIDE SEQUENCE</scope>
    <source>
        <strain evidence="1">KCTC 12344</strain>
    </source>
</reference>
<sequence length="312" mass="34403">MALTLSTLPTYMKPDTASASPRFAPLLTRHGREETLPYAPPPWQLKRCLETDIVFLANPPAYGQYSEQFAYEVTFAGESAARRRAEPMRYAISTGLKRFRANVLKRNKTLRIVRALLAGSARGQVNVLDVGCGWGSLLDELGRTLAPADRARYVPHGIEISRELARISDAKLRPLGGRCVHAPALDGLAQFGGGCFDIVVMASYLEHELNPVPVLRQARAQLSEAGSIVVKVPNFDCWNRTLRGARWCGFRWPDHVNYFTPATLRRTVAAAGLHVVRFDANPLSDNMYAVLAADPVGPLYSSTRKNSQAVDL</sequence>
<dbReference type="AlphaFoldDB" id="A0AA88C5C1"/>
<evidence type="ECO:0000313" key="2">
    <source>
        <dbReference type="Proteomes" id="UP000619512"/>
    </source>
</evidence>
<dbReference type="InterPro" id="IPR029063">
    <property type="entry name" value="SAM-dependent_MTases_sf"/>
</dbReference>
<dbReference type="Pfam" id="PF13489">
    <property type="entry name" value="Methyltransf_23"/>
    <property type="match status" value="1"/>
</dbReference>